<keyword evidence="2" id="KW-1185">Reference proteome</keyword>
<dbReference type="Proteomes" id="UP000183832">
    <property type="component" value="Unassembled WGS sequence"/>
</dbReference>
<name>A0A1J1ID99_9DIPT</name>
<protein>
    <submittedName>
        <fullName evidence="1">CLUMA_CG011607, isoform A</fullName>
    </submittedName>
</protein>
<dbReference type="EMBL" id="CVRI01000047">
    <property type="protein sequence ID" value="CRK98245.1"/>
    <property type="molecule type" value="Genomic_DNA"/>
</dbReference>
<organism evidence="1 2">
    <name type="scientific">Clunio marinus</name>
    <dbReference type="NCBI Taxonomy" id="568069"/>
    <lineage>
        <taxon>Eukaryota</taxon>
        <taxon>Metazoa</taxon>
        <taxon>Ecdysozoa</taxon>
        <taxon>Arthropoda</taxon>
        <taxon>Hexapoda</taxon>
        <taxon>Insecta</taxon>
        <taxon>Pterygota</taxon>
        <taxon>Neoptera</taxon>
        <taxon>Endopterygota</taxon>
        <taxon>Diptera</taxon>
        <taxon>Nematocera</taxon>
        <taxon>Chironomoidea</taxon>
        <taxon>Chironomidae</taxon>
        <taxon>Clunio</taxon>
    </lineage>
</organism>
<evidence type="ECO:0000313" key="2">
    <source>
        <dbReference type="Proteomes" id="UP000183832"/>
    </source>
</evidence>
<reference evidence="1 2" key="1">
    <citation type="submission" date="2015-04" db="EMBL/GenBank/DDBJ databases">
        <authorList>
            <person name="Syromyatnikov M.Y."/>
            <person name="Popov V.N."/>
        </authorList>
    </citation>
    <scope>NUCLEOTIDE SEQUENCE [LARGE SCALE GENOMIC DNA]</scope>
</reference>
<accession>A0A1J1ID99</accession>
<proteinExistence type="predicted"/>
<gene>
    <name evidence="1" type="ORF">CLUMA_CG011607</name>
</gene>
<sequence length="71" mass="8489">MERCDNESQLYLKAKSKEVKVKPRVEKREKNENRREFLTALIWFEKVKMSMERNNALLVGDTPNDLSFEVK</sequence>
<dbReference type="AlphaFoldDB" id="A0A1J1ID99"/>
<evidence type="ECO:0000313" key="1">
    <source>
        <dbReference type="EMBL" id="CRK98245.1"/>
    </source>
</evidence>